<feature type="active site" evidence="1">
    <location>
        <position position="307"/>
    </location>
</feature>
<accession>A0A2S0NK65</accession>
<dbReference type="InterPro" id="IPR008269">
    <property type="entry name" value="Lon_proteolytic"/>
</dbReference>
<dbReference type="GO" id="GO:0030163">
    <property type="term" value="P:protein catabolic process"/>
    <property type="evidence" value="ECO:0007669"/>
    <property type="project" value="InterPro"/>
</dbReference>
<keyword evidence="2" id="KW-0812">Transmembrane</keyword>
<keyword evidence="1" id="KW-0378">Hydrolase</keyword>
<dbReference type="EMBL" id="CP027019">
    <property type="protein sequence ID" value="AVP49401.1"/>
    <property type="molecule type" value="Genomic_DNA"/>
</dbReference>
<dbReference type="Pfam" id="PF05362">
    <property type="entry name" value="Lon_C"/>
    <property type="match status" value="1"/>
</dbReference>
<organism evidence="4 5">
    <name type="scientific">Williamsoniiplasma luminosum</name>
    <dbReference type="NCBI Taxonomy" id="214888"/>
    <lineage>
        <taxon>Bacteria</taxon>
        <taxon>Bacillati</taxon>
        <taxon>Mycoplasmatota</taxon>
        <taxon>Mollicutes</taxon>
        <taxon>Entomoplasmatales</taxon>
        <taxon>Williamsoniiplasma</taxon>
    </lineage>
</organism>
<evidence type="ECO:0000313" key="5">
    <source>
        <dbReference type="Proteomes" id="UP000239250"/>
    </source>
</evidence>
<feature type="active site" evidence="1">
    <location>
        <position position="264"/>
    </location>
</feature>
<gene>
    <name evidence="4" type="ORF">C5T88_02280</name>
</gene>
<dbReference type="GO" id="GO:0004252">
    <property type="term" value="F:serine-type endopeptidase activity"/>
    <property type="evidence" value="ECO:0007669"/>
    <property type="project" value="UniProtKB-UniRule"/>
</dbReference>
<evidence type="ECO:0000259" key="3">
    <source>
        <dbReference type="PROSITE" id="PS51786"/>
    </source>
</evidence>
<comment type="catalytic activity">
    <reaction evidence="1">
        <text>Hydrolysis of proteins in presence of ATP.</text>
        <dbReference type="EC" id="3.4.21.53"/>
    </reaction>
</comment>
<proteinExistence type="inferred from homology"/>
<reference evidence="5" key="1">
    <citation type="submission" date="2018-02" db="EMBL/GenBank/DDBJ databases">
        <title>Firefly genomes illuminate parallel origins of bioluminescence in beetles.</title>
        <authorList>
            <person name="Fallon T.R."/>
            <person name="Lower S.E.S."/>
            <person name="Behringer M."/>
            <person name="Weng J.-K."/>
        </authorList>
    </citation>
    <scope>NUCLEOTIDE SEQUENCE [LARGE SCALE GENOMIC DNA]</scope>
</reference>
<evidence type="ECO:0000256" key="2">
    <source>
        <dbReference type="SAM" id="Phobius"/>
    </source>
</evidence>
<evidence type="ECO:0000256" key="1">
    <source>
        <dbReference type="PROSITE-ProRule" id="PRU01122"/>
    </source>
</evidence>
<protein>
    <recommendedName>
        <fullName evidence="1">endopeptidase La</fullName>
        <ecNumber evidence="1">3.4.21.53</ecNumber>
    </recommendedName>
</protein>
<name>A0A2S0NK65_9MOLU</name>
<dbReference type="Gene3D" id="3.30.230.10">
    <property type="match status" value="1"/>
</dbReference>
<dbReference type="AlphaFoldDB" id="A0A2S0NK65"/>
<evidence type="ECO:0000313" key="4">
    <source>
        <dbReference type="EMBL" id="AVP49401.1"/>
    </source>
</evidence>
<dbReference type="Proteomes" id="UP000239250">
    <property type="component" value="Chromosome"/>
</dbReference>
<dbReference type="InterPro" id="IPR027065">
    <property type="entry name" value="Lon_Prtase"/>
</dbReference>
<dbReference type="GO" id="GO:0005524">
    <property type="term" value="F:ATP binding"/>
    <property type="evidence" value="ECO:0007669"/>
    <property type="project" value="InterPro"/>
</dbReference>
<keyword evidence="2" id="KW-0472">Membrane</keyword>
<dbReference type="PANTHER" id="PTHR10046">
    <property type="entry name" value="ATP DEPENDENT LON PROTEASE FAMILY MEMBER"/>
    <property type="match status" value="1"/>
</dbReference>
<dbReference type="GO" id="GO:0004176">
    <property type="term" value="F:ATP-dependent peptidase activity"/>
    <property type="evidence" value="ECO:0007669"/>
    <property type="project" value="UniProtKB-UniRule"/>
</dbReference>
<keyword evidence="1" id="KW-0645">Protease</keyword>
<dbReference type="InterPro" id="IPR014721">
    <property type="entry name" value="Ribsml_uS5_D2-typ_fold_subgr"/>
</dbReference>
<dbReference type="PRINTS" id="PR00830">
    <property type="entry name" value="ENDOLAPTASE"/>
</dbReference>
<keyword evidence="2" id="KW-1133">Transmembrane helix</keyword>
<comment type="similarity">
    <text evidence="1">Belongs to the peptidase S16 family.</text>
</comment>
<feature type="transmembrane region" description="Helical" evidence="2">
    <location>
        <begin position="20"/>
        <end position="43"/>
    </location>
</feature>
<sequence>MFKSKWWGLEINKIMRKTIIQALSILLVLFMIFSAIMIAYNVISHSPKVEQQTQQPILKEIKNQKADLNDDKTYGLDITQLLSENPNVSDLKVQQRKNLEHGYIQDLAIDEKRKAITFKVHAPGITVIELWANKVGQEQILKAWKLEIIDQSFEQKETQWLIKAEVLAKKWVGKIYGLAYNQPNVGNAFVIEVTYAPKNVGDEDFIFETLNPQSKIGATTLQSIQTAIWHIQRNHEEYNISQNFFEQYKIKIKAHVYGDVDGPSAGIAFTTAILSRITNKPISSDIGMTGEITGLGIVGPVGGIKEKIMGAIKNGVKKLWFSVWNDGDINAVPLDLLRKVKITTRLVYDKIYADIFNNKYD</sequence>
<dbReference type="EC" id="3.4.21.53" evidence="1"/>
<keyword evidence="1" id="KW-0720">Serine protease</keyword>
<dbReference type="InterPro" id="IPR020568">
    <property type="entry name" value="Ribosomal_Su5_D2-typ_SF"/>
</dbReference>
<dbReference type="PROSITE" id="PS51786">
    <property type="entry name" value="LON_PROTEOLYTIC"/>
    <property type="match status" value="1"/>
</dbReference>
<dbReference type="GO" id="GO:0006508">
    <property type="term" value="P:proteolysis"/>
    <property type="evidence" value="ECO:0007669"/>
    <property type="project" value="UniProtKB-KW"/>
</dbReference>
<feature type="domain" description="Lon proteolytic" evidence="3">
    <location>
        <begin position="169"/>
        <end position="358"/>
    </location>
</feature>
<dbReference type="SUPFAM" id="SSF54211">
    <property type="entry name" value="Ribosomal protein S5 domain 2-like"/>
    <property type="match status" value="1"/>
</dbReference>